<organism evidence="1 2">
    <name type="scientific">Parelaphostrongylus tenuis</name>
    <name type="common">Meningeal worm</name>
    <dbReference type="NCBI Taxonomy" id="148309"/>
    <lineage>
        <taxon>Eukaryota</taxon>
        <taxon>Metazoa</taxon>
        <taxon>Ecdysozoa</taxon>
        <taxon>Nematoda</taxon>
        <taxon>Chromadorea</taxon>
        <taxon>Rhabditida</taxon>
        <taxon>Rhabditina</taxon>
        <taxon>Rhabditomorpha</taxon>
        <taxon>Strongyloidea</taxon>
        <taxon>Metastrongylidae</taxon>
        <taxon>Parelaphostrongylus</taxon>
    </lineage>
</organism>
<evidence type="ECO:0000313" key="2">
    <source>
        <dbReference type="Proteomes" id="UP001196413"/>
    </source>
</evidence>
<gene>
    <name evidence="1" type="ORF">KIN20_035044</name>
</gene>
<dbReference type="Proteomes" id="UP001196413">
    <property type="component" value="Unassembled WGS sequence"/>
</dbReference>
<protein>
    <submittedName>
        <fullName evidence="1">Uncharacterized protein</fullName>
    </submittedName>
</protein>
<sequence>MDPKLERNRIETAYATIRKISSSHDQRNNNYLLICRAVSQGQMRSSTIMSRIYSTGKIATKSEYLTTIADRK</sequence>
<reference evidence="1" key="1">
    <citation type="submission" date="2021-06" db="EMBL/GenBank/DDBJ databases">
        <title>Parelaphostrongylus tenuis whole genome reference sequence.</title>
        <authorList>
            <person name="Garwood T.J."/>
            <person name="Larsen P.A."/>
            <person name="Fountain-Jones N.M."/>
            <person name="Garbe J.R."/>
            <person name="Macchietto M.G."/>
            <person name="Kania S.A."/>
            <person name="Gerhold R.W."/>
            <person name="Richards J.E."/>
            <person name="Wolf T.M."/>
        </authorList>
    </citation>
    <scope>NUCLEOTIDE SEQUENCE</scope>
    <source>
        <strain evidence="1">MNPRO001-30</strain>
        <tissue evidence="1">Meninges</tissue>
    </source>
</reference>
<proteinExistence type="predicted"/>
<keyword evidence="2" id="KW-1185">Reference proteome</keyword>
<dbReference type="AlphaFoldDB" id="A0AAD5WJM7"/>
<dbReference type="EMBL" id="JAHQIW010007185">
    <property type="protein sequence ID" value="KAJ1372787.1"/>
    <property type="molecule type" value="Genomic_DNA"/>
</dbReference>
<name>A0AAD5WJM7_PARTN</name>
<evidence type="ECO:0000313" key="1">
    <source>
        <dbReference type="EMBL" id="KAJ1372787.1"/>
    </source>
</evidence>
<comment type="caution">
    <text evidence="1">The sequence shown here is derived from an EMBL/GenBank/DDBJ whole genome shotgun (WGS) entry which is preliminary data.</text>
</comment>
<accession>A0AAD5WJM7</accession>